<evidence type="ECO:0000256" key="8">
    <source>
        <dbReference type="SAM" id="Phobius"/>
    </source>
</evidence>
<dbReference type="Proteomes" id="UP000234275">
    <property type="component" value="Unassembled WGS sequence"/>
</dbReference>
<gene>
    <name evidence="11" type="ORF">P170DRAFT_145670</name>
</gene>
<evidence type="ECO:0000256" key="9">
    <source>
        <dbReference type="SAM" id="SignalP"/>
    </source>
</evidence>
<comment type="similarity">
    <text evidence="2">Belongs to the transient receptor potential (TRP) ion channel family.</text>
</comment>
<keyword evidence="4 9" id="KW-0732">Signal</keyword>
<reference evidence="11 12" key="1">
    <citation type="submission" date="2016-12" db="EMBL/GenBank/DDBJ databases">
        <title>The genomes of Aspergillus section Nigri reveals drivers in fungal speciation.</title>
        <authorList>
            <consortium name="DOE Joint Genome Institute"/>
            <person name="Vesth T.C."/>
            <person name="Nybo J."/>
            <person name="Theobald S."/>
            <person name="Brandl J."/>
            <person name="Frisvad J.C."/>
            <person name="Nielsen K.F."/>
            <person name="Lyhne E.K."/>
            <person name="Kogle M.E."/>
            <person name="Kuo A."/>
            <person name="Riley R."/>
            <person name="Clum A."/>
            <person name="Nolan M."/>
            <person name="Lipzen A."/>
            <person name="Salamov A."/>
            <person name="Henrissat B."/>
            <person name="Wiebenga A."/>
            <person name="De Vries R.P."/>
            <person name="Grigoriev I.V."/>
            <person name="Mortensen U.H."/>
            <person name="Andersen M.R."/>
            <person name="Baker S.E."/>
        </authorList>
    </citation>
    <scope>NUCLEOTIDE SEQUENCE [LARGE SCALE GENOMIC DNA]</scope>
    <source>
        <strain evidence="11 12">IBT 23096</strain>
    </source>
</reference>
<feature type="compositionally biased region" description="Basic and acidic residues" evidence="7">
    <location>
        <begin position="661"/>
        <end position="670"/>
    </location>
</feature>
<dbReference type="InterPro" id="IPR010308">
    <property type="entry name" value="TRP_C"/>
</dbReference>
<dbReference type="AlphaFoldDB" id="A0A2I2GCB7"/>
<proteinExistence type="inferred from homology"/>
<keyword evidence="3 8" id="KW-0812">Transmembrane</keyword>
<evidence type="ECO:0000256" key="7">
    <source>
        <dbReference type="SAM" id="MobiDB-lite"/>
    </source>
</evidence>
<feature type="signal peptide" evidence="9">
    <location>
        <begin position="1"/>
        <end position="23"/>
    </location>
</feature>
<dbReference type="InterPro" id="IPR040241">
    <property type="entry name" value="TRP_Flc/Pkd2-like"/>
</dbReference>
<dbReference type="PANTHER" id="PTHR31145">
    <property type="entry name" value="INTEGRAL MEMBRANE PROTEIN (AFU_ORTHOLOGUE AFUA_7G01610)"/>
    <property type="match status" value="1"/>
</dbReference>
<dbReference type="GO" id="GO:0016020">
    <property type="term" value="C:membrane"/>
    <property type="evidence" value="ECO:0007669"/>
    <property type="project" value="UniProtKB-SubCell"/>
</dbReference>
<dbReference type="InterPro" id="IPR032800">
    <property type="entry name" value="TRP_N"/>
</dbReference>
<feature type="transmembrane region" description="Helical" evidence="8">
    <location>
        <begin position="348"/>
        <end position="380"/>
    </location>
</feature>
<dbReference type="GO" id="GO:0009272">
    <property type="term" value="P:fungal-type cell wall biogenesis"/>
    <property type="evidence" value="ECO:0007669"/>
    <property type="project" value="TreeGrafter"/>
</dbReference>
<evidence type="ECO:0000256" key="6">
    <source>
        <dbReference type="ARBA" id="ARBA00023136"/>
    </source>
</evidence>
<comment type="subcellular location">
    <subcellularLocation>
        <location evidence="1">Membrane</location>
        <topology evidence="1">Multi-pass membrane protein</topology>
    </subcellularLocation>
</comment>
<dbReference type="SMART" id="SM01320">
    <property type="entry name" value="TRP_N"/>
    <property type="match status" value="1"/>
</dbReference>
<sequence length="721" mass="78885">MRILSFSRLTLIGLGLWPAQALAADTLSTDGVSTCLTGSDIEVQKMHITYTKSTRQVVFDVSGTNEKAQNVTASLEVYAYGNEVYTKEFDPCSSDNHVAELCPVPSGTFSATGSQEIPESFASQIPSIAFAIPDLDGQAKLQLKSKDDGKEVACIQSTLSNGKSMQIPGVSYAAAGVAGAALALSGLSAISAAGHPGAHSSSPGFGDVMGWFHTMATNGMLSVNYPTVYRSFSKNFGFSTGLIPWGQMQQSIDNFRQSTGGNLTQASYEFLRNATLDYSDGSSNSSSKTKRGWNMVVGAVELAARDLTTSYDSSTSGNDTSDTTSEFKKTVSGIEAFAAQLTVPQANIFMTVLLIFAIVVAAIAVGILLVKVILELWALYGSFPKRLTDFRKDYWGIMARTITNLILILYSIWVLYCVYQLTNGDSWAVKILAGVTLALFTAVLLFFGFRITHLARKYKKSEGDASSLYDNRDTWRKYSLFYDNYKKDYWWLFVPVIVYMFAKGCIIAAGNGHGLVQSAGQLIVEALMLALLLWNRPYIGRSSQWINISIQVVRVLSVACVLIFVEELGLSQTTKTVTGIVLIVVQSVLTGILAILIATNTIIHCCRENPHAKRRKEAEKLDRDMDDLTPLDARESLLMDHPPRKDYAEMSKFNFTGPYEPYRDQHDPTSRHSATGSTDRLVDPANGLDDRHGRSLSRQSRESRGSPDGRKATTPGYGFAY</sequence>
<evidence type="ECO:0000313" key="12">
    <source>
        <dbReference type="Proteomes" id="UP000234275"/>
    </source>
</evidence>
<dbReference type="PANTHER" id="PTHR31145:SF5">
    <property type="entry name" value="DUF907 DOMAIN PROTEIN (AFU_ORTHOLOGUE AFUA_2G06100)"/>
    <property type="match status" value="1"/>
</dbReference>
<protein>
    <submittedName>
        <fullName evidence="11">TRP-domain-containing protein</fullName>
    </submittedName>
</protein>
<dbReference type="OrthoDB" id="2115177at2759"/>
<organism evidence="11 12">
    <name type="scientific">Aspergillus steynii IBT 23096</name>
    <dbReference type="NCBI Taxonomy" id="1392250"/>
    <lineage>
        <taxon>Eukaryota</taxon>
        <taxon>Fungi</taxon>
        <taxon>Dikarya</taxon>
        <taxon>Ascomycota</taxon>
        <taxon>Pezizomycotina</taxon>
        <taxon>Eurotiomycetes</taxon>
        <taxon>Eurotiomycetidae</taxon>
        <taxon>Eurotiales</taxon>
        <taxon>Aspergillaceae</taxon>
        <taxon>Aspergillus</taxon>
        <taxon>Aspergillus subgen. Circumdati</taxon>
    </lineage>
</organism>
<feature type="chain" id="PRO_5014185242" evidence="9">
    <location>
        <begin position="24"/>
        <end position="721"/>
    </location>
</feature>
<comment type="caution">
    <text evidence="11">The sequence shown here is derived from an EMBL/GenBank/DDBJ whole genome shotgun (WGS) entry which is preliminary data.</text>
</comment>
<evidence type="ECO:0000256" key="5">
    <source>
        <dbReference type="ARBA" id="ARBA00022989"/>
    </source>
</evidence>
<keyword evidence="5 8" id="KW-1133">Transmembrane helix</keyword>
<evidence type="ECO:0000259" key="10">
    <source>
        <dbReference type="SMART" id="SM01320"/>
    </source>
</evidence>
<dbReference type="Pfam" id="PF14558">
    <property type="entry name" value="TRP_N"/>
    <property type="match status" value="1"/>
</dbReference>
<evidence type="ECO:0000256" key="4">
    <source>
        <dbReference type="ARBA" id="ARBA00022729"/>
    </source>
</evidence>
<evidence type="ECO:0000256" key="2">
    <source>
        <dbReference type="ARBA" id="ARBA00010642"/>
    </source>
</evidence>
<dbReference type="RefSeq" id="XP_024705789.1">
    <property type="nucleotide sequence ID" value="XM_024842496.1"/>
</dbReference>
<feature type="transmembrane region" description="Helical" evidence="8">
    <location>
        <begin position="577"/>
        <end position="606"/>
    </location>
</feature>
<feature type="transmembrane region" description="Helical" evidence="8">
    <location>
        <begin position="515"/>
        <end position="534"/>
    </location>
</feature>
<evidence type="ECO:0000256" key="3">
    <source>
        <dbReference type="ARBA" id="ARBA00022692"/>
    </source>
</evidence>
<dbReference type="EMBL" id="MSFO01000003">
    <property type="protein sequence ID" value="PLB50487.1"/>
    <property type="molecule type" value="Genomic_DNA"/>
</dbReference>
<dbReference type="Pfam" id="PF06011">
    <property type="entry name" value="TRP"/>
    <property type="match status" value="1"/>
</dbReference>
<dbReference type="GeneID" id="36550193"/>
<dbReference type="STRING" id="1392250.A0A2I2GCB7"/>
<evidence type="ECO:0000256" key="1">
    <source>
        <dbReference type="ARBA" id="ARBA00004141"/>
    </source>
</evidence>
<accession>A0A2I2GCB7</accession>
<keyword evidence="12" id="KW-1185">Reference proteome</keyword>
<feature type="compositionally biased region" description="Basic and acidic residues" evidence="7">
    <location>
        <begin position="688"/>
        <end position="711"/>
    </location>
</feature>
<evidence type="ECO:0000313" key="11">
    <source>
        <dbReference type="EMBL" id="PLB50487.1"/>
    </source>
</evidence>
<feature type="transmembrane region" description="Helical" evidence="8">
    <location>
        <begin position="427"/>
        <end position="449"/>
    </location>
</feature>
<feature type="region of interest" description="Disordered" evidence="7">
    <location>
        <begin position="657"/>
        <end position="721"/>
    </location>
</feature>
<keyword evidence="6 8" id="KW-0472">Membrane</keyword>
<feature type="transmembrane region" description="Helical" evidence="8">
    <location>
        <begin position="489"/>
        <end position="509"/>
    </location>
</feature>
<name>A0A2I2GCB7_9EURO</name>
<feature type="transmembrane region" description="Helical" evidence="8">
    <location>
        <begin position="546"/>
        <end position="565"/>
    </location>
</feature>
<feature type="domain" description="ML-like" evidence="10">
    <location>
        <begin position="25"/>
        <end position="166"/>
    </location>
</feature>
<dbReference type="VEuPathDB" id="FungiDB:P170DRAFT_145670"/>
<dbReference type="GO" id="GO:0055085">
    <property type="term" value="P:transmembrane transport"/>
    <property type="evidence" value="ECO:0007669"/>
    <property type="project" value="TreeGrafter"/>
</dbReference>
<feature type="transmembrane region" description="Helical" evidence="8">
    <location>
        <begin position="401"/>
        <end position="421"/>
    </location>
</feature>